<dbReference type="PANTHER" id="PTHR21294:SF8">
    <property type="entry name" value="ELECTRON TRANSFER FLAVOPROTEIN SUBUNIT BETA"/>
    <property type="match status" value="1"/>
</dbReference>
<dbReference type="InterPro" id="IPR033948">
    <property type="entry name" value="ETF_beta_N"/>
</dbReference>
<dbReference type="InterPro" id="IPR014730">
    <property type="entry name" value="ETF_a/b_N"/>
</dbReference>
<sequence>MQIVVCVKHVPDVQSDRRFTEDGRVDREQDAGTLNELDEYALEAALVLVEANGGEVTVLTMGPAAAEDAVRRGLQVGADHGVHVRDEALEGSDVFATARVLASAVRRVGERAPVDLVLTGTSSLDGQMAVLPALLGAELGWPTAPHAARIDVAGASLEVRRHLEDAEETLVAPLPAVVSVTDRANEPRYPNFKGIQAARKKSVELWTLADLAIAPNEVGRSGARTRVATSALRPPRDGRVLLTDTGDAGVRIADFLAANQLL</sequence>
<evidence type="ECO:0000256" key="2">
    <source>
        <dbReference type="ARBA" id="ARBA00007557"/>
    </source>
</evidence>
<dbReference type="CDD" id="cd01714">
    <property type="entry name" value="ETF_beta"/>
    <property type="match status" value="1"/>
</dbReference>
<evidence type="ECO:0000256" key="5">
    <source>
        <dbReference type="ARBA" id="ARBA00022448"/>
    </source>
</evidence>
<evidence type="ECO:0000259" key="8">
    <source>
        <dbReference type="SMART" id="SM00893"/>
    </source>
</evidence>
<comment type="cofactor">
    <cofactor evidence="1">
        <name>FAD</name>
        <dbReference type="ChEBI" id="CHEBI:57692"/>
    </cofactor>
</comment>
<evidence type="ECO:0000313" key="9">
    <source>
        <dbReference type="EMBL" id="NKY38022.1"/>
    </source>
</evidence>
<dbReference type="RefSeq" id="WP_168676296.1">
    <property type="nucleotide sequence ID" value="NZ_JAAXOY010000001.1"/>
</dbReference>
<organism evidence="9 10">
    <name type="scientific">Cellulomonas septica</name>
    <dbReference type="NCBI Taxonomy" id="285080"/>
    <lineage>
        <taxon>Bacteria</taxon>
        <taxon>Bacillati</taxon>
        <taxon>Actinomycetota</taxon>
        <taxon>Actinomycetes</taxon>
        <taxon>Micrococcales</taxon>
        <taxon>Cellulomonadaceae</taxon>
        <taxon>Cellulomonas</taxon>
    </lineage>
</organism>
<dbReference type="Pfam" id="PF01012">
    <property type="entry name" value="ETF"/>
    <property type="match status" value="1"/>
</dbReference>
<protein>
    <recommendedName>
        <fullName evidence="4">Electron transfer flavoprotein subunit beta</fullName>
    </recommendedName>
</protein>
<comment type="subunit">
    <text evidence="3">Heterodimer of an alpha and a beta subunit.</text>
</comment>
<evidence type="ECO:0000256" key="3">
    <source>
        <dbReference type="ARBA" id="ARBA00011355"/>
    </source>
</evidence>
<comment type="function">
    <text evidence="7">The electron transfer flavoprotein serves as a specific electron acceptor for other dehydrogenases. It transfers the electrons to the main respiratory chain via ETF-ubiquinone oxidoreductase (ETF dehydrogenase).</text>
</comment>
<evidence type="ECO:0000256" key="4">
    <source>
        <dbReference type="ARBA" id="ARBA00016797"/>
    </source>
</evidence>
<keyword evidence="5" id="KW-0813">Transport</keyword>
<dbReference type="SMART" id="SM00893">
    <property type="entry name" value="ETF"/>
    <property type="match status" value="1"/>
</dbReference>
<gene>
    <name evidence="9" type="ORF">HGA02_00345</name>
</gene>
<accession>A0ABX1JXF1</accession>
<keyword evidence="10" id="KW-1185">Reference proteome</keyword>
<reference evidence="9 10" key="1">
    <citation type="submission" date="2020-04" db="EMBL/GenBank/DDBJ databases">
        <title>MicrobeNet Type strains.</title>
        <authorList>
            <person name="Nicholson A.C."/>
        </authorList>
    </citation>
    <scope>NUCLEOTIDE SEQUENCE [LARGE SCALE GENOMIC DNA]</scope>
    <source>
        <strain evidence="9 10">ATCC BAA-787</strain>
    </source>
</reference>
<comment type="caution">
    <text evidence="9">The sequence shown here is derived from an EMBL/GenBank/DDBJ whole genome shotgun (WGS) entry which is preliminary data.</text>
</comment>
<dbReference type="PIRSF" id="PIRSF000090">
    <property type="entry name" value="Beta-ETF"/>
    <property type="match status" value="1"/>
</dbReference>
<dbReference type="PANTHER" id="PTHR21294">
    <property type="entry name" value="ELECTRON TRANSFER FLAVOPROTEIN BETA-SUBUNIT"/>
    <property type="match status" value="1"/>
</dbReference>
<dbReference type="InterPro" id="IPR014729">
    <property type="entry name" value="Rossmann-like_a/b/a_fold"/>
</dbReference>
<evidence type="ECO:0000256" key="7">
    <source>
        <dbReference type="ARBA" id="ARBA00025649"/>
    </source>
</evidence>
<dbReference type="Gene3D" id="3.40.50.620">
    <property type="entry name" value="HUPs"/>
    <property type="match status" value="1"/>
</dbReference>
<dbReference type="Proteomes" id="UP000777774">
    <property type="component" value="Unassembled WGS sequence"/>
</dbReference>
<dbReference type="EMBL" id="JAAXOY010000001">
    <property type="protein sequence ID" value="NKY38022.1"/>
    <property type="molecule type" value="Genomic_DNA"/>
</dbReference>
<proteinExistence type="inferred from homology"/>
<dbReference type="InterPro" id="IPR012255">
    <property type="entry name" value="ETF_b"/>
</dbReference>
<evidence type="ECO:0000256" key="1">
    <source>
        <dbReference type="ARBA" id="ARBA00001974"/>
    </source>
</evidence>
<feature type="domain" description="Electron transfer flavoprotein alpha/beta-subunit N-terminal" evidence="8">
    <location>
        <begin position="22"/>
        <end position="215"/>
    </location>
</feature>
<evidence type="ECO:0000256" key="6">
    <source>
        <dbReference type="ARBA" id="ARBA00022982"/>
    </source>
</evidence>
<keyword evidence="6" id="KW-0249">Electron transport</keyword>
<comment type="similarity">
    <text evidence="2">Belongs to the ETF beta-subunit/FixA family.</text>
</comment>
<evidence type="ECO:0000313" key="10">
    <source>
        <dbReference type="Proteomes" id="UP000777774"/>
    </source>
</evidence>
<name>A0ABX1JXF1_9CELL</name>
<dbReference type="SUPFAM" id="SSF52402">
    <property type="entry name" value="Adenine nucleotide alpha hydrolases-like"/>
    <property type="match status" value="1"/>
</dbReference>